<feature type="transmembrane region" description="Helical" evidence="5">
    <location>
        <begin position="51"/>
        <end position="72"/>
    </location>
</feature>
<feature type="transmembrane region" description="Helical" evidence="5">
    <location>
        <begin position="20"/>
        <end position="45"/>
    </location>
</feature>
<keyword evidence="4 5" id="KW-0472">Membrane</keyword>
<gene>
    <name evidence="6" type="ORF">EVEC_LOCUS10725</name>
</gene>
<dbReference type="AlphaFoldDB" id="A0A0N4VKM9"/>
<dbReference type="Proteomes" id="UP000274131">
    <property type="component" value="Unassembled WGS sequence"/>
</dbReference>
<dbReference type="Gene3D" id="1.20.1740.10">
    <property type="entry name" value="Amino acid/polyamine transporter I"/>
    <property type="match status" value="1"/>
</dbReference>
<comment type="subcellular location">
    <subcellularLocation>
        <location evidence="1">Membrane</location>
        <topology evidence="1">Multi-pass membrane protein</topology>
    </subcellularLocation>
</comment>
<feature type="transmembrane region" description="Helical" evidence="5">
    <location>
        <begin position="173"/>
        <end position="192"/>
    </location>
</feature>
<evidence type="ECO:0000313" key="6">
    <source>
        <dbReference type="EMBL" id="VDD95974.1"/>
    </source>
</evidence>
<dbReference type="PANTHER" id="PTHR11785">
    <property type="entry name" value="AMINO ACID TRANSPORTER"/>
    <property type="match status" value="1"/>
</dbReference>
<dbReference type="FunFam" id="1.20.1740.10:FF:000058">
    <property type="entry name" value="Amino Acid Transporter"/>
    <property type="match status" value="1"/>
</dbReference>
<dbReference type="GO" id="GO:0015179">
    <property type="term" value="F:L-amino acid transmembrane transporter activity"/>
    <property type="evidence" value="ECO:0007669"/>
    <property type="project" value="TreeGrafter"/>
</dbReference>
<keyword evidence="3 5" id="KW-1133">Transmembrane helix</keyword>
<accession>A0A0N4VKM9</accession>
<dbReference type="PANTHER" id="PTHR11785:SF523">
    <property type="entry name" value="AMINO ACID TRANSPORTER PROTEIN 6"/>
    <property type="match status" value="1"/>
</dbReference>
<feature type="transmembrane region" description="Helical" evidence="5">
    <location>
        <begin position="93"/>
        <end position="115"/>
    </location>
</feature>
<reference evidence="8" key="1">
    <citation type="submission" date="2017-02" db="UniProtKB">
        <authorList>
            <consortium name="WormBaseParasite"/>
        </authorList>
    </citation>
    <scope>IDENTIFICATION</scope>
</reference>
<dbReference type="InterPro" id="IPR002293">
    <property type="entry name" value="AA/rel_permease1"/>
</dbReference>
<evidence type="ECO:0000256" key="5">
    <source>
        <dbReference type="SAM" id="Phobius"/>
    </source>
</evidence>
<evidence type="ECO:0000256" key="4">
    <source>
        <dbReference type="ARBA" id="ARBA00023136"/>
    </source>
</evidence>
<keyword evidence="2 5" id="KW-0812">Transmembrane</keyword>
<feature type="transmembrane region" description="Helical" evidence="5">
    <location>
        <begin position="212"/>
        <end position="228"/>
    </location>
</feature>
<evidence type="ECO:0000256" key="3">
    <source>
        <dbReference type="ARBA" id="ARBA00022989"/>
    </source>
</evidence>
<dbReference type="STRING" id="51028.A0A0N4VKM9"/>
<feature type="transmembrane region" description="Helical" evidence="5">
    <location>
        <begin position="429"/>
        <end position="447"/>
    </location>
</feature>
<feature type="transmembrane region" description="Helical" evidence="5">
    <location>
        <begin position="401"/>
        <end position="423"/>
    </location>
</feature>
<dbReference type="PIRSF" id="PIRSF006060">
    <property type="entry name" value="AA_transporter"/>
    <property type="match status" value="1"/>
</dbReference>
<evidence type="ECO:0000256" key="1">
    <source>
        <dbReference type="ARBA" id="ARBA00004141"/>
    </source>
</evidence>
<proteinExistence type="predicted"/>
<feature type="transmembrane region" description="Helical" evidence="5">
    <location>
        <begin position="296"/>
        <end position="322"/>
    </location>
</feature>
<organism evidence="8">
    <name type="scientific">Enterobius vermicularis</name>
    <name type="common">Human pinworm</name>
    <dbReference type="NCBI Taxonomy" id="51028"/>
    <lineage>
        <taxon>Eukaryota</taxon>
        <taxon>Metazoa</taxon>
        <taxon>Ecdysozoa</taxon>
        <taxon>Nematoda</taxon>
        <taxon>Chromadorea</taxon>
        <taxon>Rhabditida</taxon>
        <taxon>Spirurina</taxon>
        <taxon>Oxyuridomorpha</taxon>
        <taxon>Oxyuroidea</taxon>
        <taxon>Oxyuridae</taxon>
        <taxon>Enterobius</taxon>
    </lineage>
</organism>
<evidence type="ECO:0000313" key="8">
    <source>
        <dbReference type="WBParaSite" id="EVEC_0001141701-mRNA-1"/>
    </source>
</evidence>
<sequence length="480" mass="53133">MVIKKPMVTTGRVITQKIGLIGAISYLISNIVGSGIFIAPTTILIQSRSPGLSLIIWGVSAIISTLGSFCYIELGTSIRLSGADFAYLCYVRWFSIAFAFMCAGCILNYPAAVAIQADTFTEYLFEGFKIEADDEVGYYCSKKLLGFLVVWLIVFINFFSLKRFVARFQMVATFAKVISTSIIIVTGFYLLLIKGEIQDLSHPFKGTNLKPGSIVLSLYAGLFSYDGWDILNFGTEEIEKPRRTMPLSIILGMTIVAIIYMATNVAYFVALSVDEILTSDAVATAFAAKHLGSFQYAMPFLICVLLVGSINTTVFSGSRYLYAAARQGHLPSFISCTHLESNSPRTALFVNAVLAMFMSFVGDLNALISYVGFTQWAQRLITMGALLLIRYKQTAIHPDAIRTPLILSIIFFMICLSLVIVTILEKAKIAIMGMGVVAVGFLLYYLFIYEKSLPSLKCYQKFSKHLNSTAYHCLIFFKIL</sequence>
<dbReference type="Pfam" id="PF13520">
    <property type="entry name" value="AA_permease_2"/>
    <property type="match status" value="1"/>
</dbReference>
<dbReference type="WBParaSite" id="EVEC_0001141701-mRNA-1">
    <property type="protein sequence ID" value="EVEC_0001141701-mRNA-1"/>
    <property type="gene ID" value="EVEC_0001141701"/>
</dbReference>
<dbReference type="OrthoDB" id="5829096at2759"/>
<evidence type="ECO:0000313" key="7">
    <source>
        <dbReference type="Proteomes" id="UP000274131"/>
    </source>
</evidence>
<dbReference type="InterPro" id="IPR050598">
    <property type="entry name" value="AminoAcid_Transporter"/>
</dbReference>
<feature type="transmembrane region" description="Helical" evidence="5">
    <location>
        <begin position="144"/>
        <end position="161"/>
    </location>
</feature>
<feature type="transmembrane region" description="Helical" evidence="5">
    <location>
        <begin position="249"/>
        <end position="270"/>
    </location>
</feature>
<dbReference type="EMBL" id="UXUI01011131">
    <property type="protein sequence ID" value="VDD95974.1"/>
    <property type="molecule type" value="Genomic_DNA"/>
</dbReference>
<keyword evidence="7" id="KW-1185">Reference proteome</keyword>
<name>A0A0N4VKM9_ENTVE</name>
<dbReference type="GO" id="GO:0016020">
    <property type="term" value="C:membrane"/>
    <property type="evidence" value="ECO:0007669"/>
    <property type="project" value="UniProtKB-SubCell"/>
</dbReference>
<reference evidence="6 7" key="2">
    <citation type="submission" date="2018-10" db="EMBL/GenBank/DDBJ databases">
        <authorList>
            <consortium name="Pathogen Informatics"/>
        </authorList>
    </citation>
    <scope>NUCLEOTIDE SEQUENCE [LARGE SCALE GENOMIC DNA]</scope>
</reference>
<feature type="transmembrane region" description="Helical" evidence="5">
    <location>
        <begin position="343"/>
        <end position="361"/>
    </location>
</feature>
<evidence type="ECO:0000256" key="2">
    <source>
        <dbReference type="ARBA" id="ARBA00022692"/>
    </source>
</evidence>
<protein>
    <submittedName>
        <fullName evidence="8">Cystine/glutamate transporter</fullName>
    </submittedName>
</protein>